<dbReference type="InterPro" id="IPR036962">
    <property type="entry name" value="Glyco_hydro_3_N_sf"/>
</dbReference>
<organism evidence="5 6">
    <name type="scientific">Flexivirga aerilata</name>
    <dbReference type="NCBI Taxonomy" id="1656889"/>
    <lineage>
        <taxon>Bacteria</taxon>
        <taxon>Bacillati</taxon>
        <taxon>Actinomycetota</taxon>
        <taxon>Actinomycetes</taxon>
        <taxon>Micrococcales</taxon>
        <taxon>Dermacoccaceae</taxon>
        <taxon>Flexivirga</taxon>
    </lineage>
</organism>
<evidence type="ECO:0000259" key="4">
    <source>
        <dbReference type="Pfam" id="PF00933"/>
    </source>
</evidence>
<comment type="caution">
    <text evidence="5">The sequence shown here is derived from an EMBL/GenBank/DDBJ whole genome shotgun (WGS) entry which is preliminary data.</text>
</comment>
<protein>
    <submittedName>
        <fullName evidence="5">Glycoside hydrolase family 3</fullName>
    </submittedName>
</protein>
<proteinExistence type="inferred from homology"/>
<accession>A0A849AKX1</accession>
<evidence type="ECO:0000256" key="2">
    <source>
        <dbReference type="ARBA" id="ARBA00022801"/>
    </source>
</evidence>
<dbReference type="PROSITE" id="PS00775">
    <property type="entry name" value="GLYCOSYL_HYDROL_F3"/>
    <property type="match status" value="1"/>
</dbReference>
<keyword evidence="2 5" id="KW-0378">Hydrolase</keyword>
<dbReference type="InterPro" id="IPR001764">
    <property type="entry name" value="Glyco_hydro_3_N"/>
</dbReference>
<sequence>MDPAVDRLVHRVLKPGFAGRSAPPAWLSRAVETGLGGVVYFSHNIGDVEQTAALSAQLHAAGEVLIATDEEGGIVSRLGARGGSPHVGAAALGRADDPGLTRRVAAAIGHDLAASGIDIDLAPVVDVNSNPANPVIGVRSFGATAELVSRHGVAYVEGLQHTGIAATAKHFPGHGDTAVDSHVGLPHVDAPMEVLRERELAPFAAVVRAGVQAVMTAHVIIGAVDPDRPATISPAALRMLRDELGFDGVIMSDALDMSAIRDTIGLGEGCVQALLAGADLLGLGNPVLGADHPGSDERVFAEARGALVDAAMQGRLPVGRLEEAADRVDRLWQWCGSHGPGRPGGQGDARADANADAEADRIAAARSLAVRGAMALPGRPLQIVDLRRQRNVASGALTASVVTALVHARPGSVVTSAFTSGGGGEGQAGDDRLLAHADLPVADVLVVGAPARDATERDQLRAALQRNPAALVVALGYVTDDEELEGATHVIRTFGDSVPTGQAVAQLVSGD</sequence>
<keyword evidence="6" id="KW-1185">Reference proteome</keyword>
<evidence type="ECO:0000313" key="5">
    <source>
        <dbReference type="EMBL" id="NNG40457.1"/>
    </source>
</evidence>
<dbReference type="GO" id="GO:0004553">
    <property type="term" value="F:hydrolase activity, hydrolyzing O-glycosyl compounds"/>
    <property type="evidence" value="ECO:0007669"/>
    <property type="project" value="InterPro"/>
</dbReference>
<dbReference type="PANTHER" id="PTHR30480:SF16">
    <property type="entry name" value="GLYCOSIDE HYDROLASE FAMILY 3 DOMAIN PROTEIN"/>
    <property type="match status" value="1"/>
</dbReference>
<evidence type="ECO:0000256" key="3">
    <source>
        <dbReference type="ARBA" id="ARBA00023295"/>
    </source>
</evidence>
<evidence type="ECO:0000256" key="1">
    <source>
        <dbReference type="ARBA" id="ARBA00005336"/>
    </source>
</evidence>
<dbReference type="GO" id="GO:0005975">
    <property type="term" value="P:carbohydrate metabolic process"/>
    <property type="evidence" value="ECO:0007669"/>
    <property type="project" value="InterPro"/>
</dbReference>
<dbReference type="SUPFAM" id="SSF51445">
    <property type="entry name" value="(Trans)glycosidases"/>
    <property type="match status" value="1"/>
</dbReference>
<dbReference type="AlphaFoldDB" id="A0A849AKX1"/>
<dbReference type="Gene3D" id="3.20.20.300">
    <property type="entry name" value="Glycoside hydrolase, family 3, N-terminal domain"/>
    <property type="match status" value="1"/>
</dbReference>
<comment type="similarity">
    <text evidence="1">Belongs to the glycosyl hydrolase 3 family.</text>
</comment>
<dbReference type="GO" id="GO:0009254">
    <property type="term" value="P:peptidoglycan turnover"/>
    <property type="evidence" value="ECO:0007669"/>
    <property type="project" value="TreeGrafter"/>
</dbReference>
<feature type="domain" description="Glycoside hydrolase family 3 N-terminal" evidence="4">
    <location>
        <begin position="33"/>
        <end position="330"/>
    </location>
</feature>
<dbReference type="InterPro" id="IPR050226">
    <property type="entry name" value="NagZ_Beta-hexosaminidase"/>
</dbReference>
<dbReference type="InterPro" id="IPR017853">
    <property type="entry name" value="GH"/>
</dbReference>
<gene>
    <name evidence="5" type="ORF">HJ588_14405</name>
</gene>
<keyword evidence="3" id="KW-0326">Glycosidase</keyword>
<dbReference type="PANTHER" id="PTHR30480">
    <property type="entry name" value="BETA-HEXOSAMINIDASE-RELATED"/>
    <property type="match status" value="1"/>
</dbReference>
<name>A0A849AKX1_9MICO</name>
<dbReference type="Proteomes" id="UP000557772">
    <property type="component" value="Unassembled WGS sequence"/>
</dbReference>
<dbReference type="Pfam" id="PF00933">
    <property type="entry name" value="Glyco_hydro_3"/>
    <property type="match status" value="1"/>
</dbReference>
<evidence type="ECO:0000313" key="6">
    <source>
        <dbReference type="Proteomes" id="UP000557772"/>
    </source>
</evidence>
<reference evidence="5 6" key="1">
    <citation type="submission" date="2020-05" db="EMBL/GenBank/DDBJ databases">
        <title>Flexivirga sp. ID2601S isolated from air conditioner.</title>
        <authorList>
            <person name="Kim D.H."/>
        </authorList>
    </citation>
    <scope>NUCLEOTIDE SEQUENCE [LARGE SCALE GENOMIC DNA]</scope>
    <source>
        <strain evidence="5 6">ID2601S</strain>
    </source>
</reference>
<dbReference type="InterPro" id="IPR019800">
    <property type="entry name" value="Glyco_hydro_3_AS"/>
</dbReference>
<dbReference type="EMBL" id="JABENB010000002">
    <property type="protein sequence ID" value="NNG40457.1"/>
    <property type="molecule type" value="Genomic_DNA"/>
</dbReference>